<feature type="transmembrane region" description="Helical" evidence="11">
    <location>
        <begin position="1248"/>
        <end position="1270"/>
    </location>
</feature>
<feature type="compositionally biased region" description="Basic and acidic residues" evidence="10">
    <location>
        <begin position="1142"/>
        <end position="1152"/>
    </location>
</feature>
<dbReference type="Gene3D" id="2.60.120.200">
    <property type="match status" value="6"/>
</dbReference>
<evidence type="ECO:0000256" key="5">
    <source>
        <dbReference type="ARBA" id="ARBA00022825"/>
    </source>
</evidence>
<dbReference type="FunFam" id="4.10.400.10:FF:000034">
    <property type="entry name" value="Low-density lipoprotein receptor-related protein 2"/>
    <property type="match status" value="1"/>
</dbReference>
<dbReference type="GO" id="GO:0008236">
    <property type="term" value="F:serine-type peptidase activity"/>
    <property type="evidence" value="ECO:0007669"/>
    <property type="project" value="UniProtKB-KW"/>
</dbReference>
<comment type="caution">
    <text evidence="14">The sequence shown here is derived from an EMBL/GenBank/DDBJ whole genome shotgun (WGS) entry which is preliminary data.</text>
</comment>
<feature type="compositionally biased region" description="Basic residues" evidence="10">
    <location>
        <begin position="1153"/>
        <end position="1165"/>
    </location>
</feature>
<keyword evidence="3" id="KW-0677">Repeat</keyword>
<keyword evidence="4 9" id="KW-0378">Hydrolase</keyword>
<feature type="disulfide bond" evidence="8">
    <location>
        <begin position="82"/>
        <end position="100"/>
    </location>
</feature>
<dbReference type="SUPFAM" id="SSF56487">
    <property type="entry name" value="SRCR-like"/>
    <property type="match status" value="1"/>
</dbReference>
<evidence type="ECO:0000259" key="13">
    <source>
        <dbReference type="PROSITE" id="PS50240"/>
    </source>
</evidence>
<dbReference type="InterPro" id="IPR023415">
    <property type="entry name" value="LDLR_class-A_CS"/>
</dbReference>
<dbReference type="InterPro" id="IPR002172">
    <property type="entry name" value="LDrepeatLR_classA_rpt"/>
</dbReference>
<evidence type="ECO:0000256" key="3">
    <source>
        <dbReference type="ARBA" id="ARBA00022737"/>
    </source>
</evidence>
<dbReference type="InterPro" id="IPR013320">
    <property type="entry name" value="ConA-like_dom_sf"/>
</dbReference>
<dbReference type="PROSITE" id="PS00135">
    <property type="entry name" value="TRYPSIN_SER"/>
    <property type="match status" value="1"/>
</dbReference>
<dbReference type="SUPFAM" id="SSF49899">
    <property type="entry name" value="Concanavalin A-like lectins/glucanases"/>
    <property type="match status" value="6"/>
</dbReference>
<dbReference type="Proteomes" id="UP001519460">
    <property type="component" value="Unassembled WGS sequence"/>
</dbReference>
<dbReference type="Pfam" id="PF00629">
    <property type="entry name" value="MAM"/>
    <property type="match status" value="6"/>
</dbReference>
<dbReference type="Pfam" id="PF00089">
    <property type="entry name" value="Trypsin"/>
    <property type="match status" value="2"/>
</dbReference>
<proteinExistence type="predicted"/>
<feature type="domain" description="MAM" evidence="12">
    <location>
        <begin position="663"/>
        <end position="823"/>
    </location>
</feature>
<dbReference type="GO" id="GO:0006508">
    <property type="term" value="P:proteolysis"/>
    <property type="evidence" value="ECO:0007669"/>
    <property type="project" value="UniProtKB-KW"/>
</dbReference>
<sequence>CNEFEFRCKMGMCIRNHKRCDGEINCPDHSDEDGCTKCKKNQFTCDDGKCLMAEWVCDGQHDCKTGEDELNCSTCTMQQFSCVSGECLAYSQRCDGTPHCKDHSDEANCIYEGPPLFLNVLSDVYPVCFDTFTKRHADNACHRLGYGDAITWTSEEYPYYSYFQVSDDATPGTDSIIGRGSVVPDCGGQGVALTCAPAECGNSTFVPNFIIGGENAAQGELPWQASIQEFGKHFCGGSLIHPYFVVTAAHCVDKYTTYEYLRVVLGAADFSVREDGKKVFRVKRIINHPKYYPFEGNDIALIELTEAVQYSDVIQPICLRRASDVFSRASPCFASGWGKTDPEATQMATRLQRLKMTVWDTGKCNSSYAWDGQILQTEICAGYYSGIRAPCHDLDWRWRLVGVASYVHEGCNKPEKPVVFSDAVLYNTWIANNTECRFECRNERCLFDMDMVCNKVDDCGDNSDEIDMCDVSTNCTFDDPYLCGYRSKWLWETEALVANSYPLFDHSVGRYPGMFLLAPFRGRYLHTPRIDLTSPHCFRFRYHMRGTVRQGMSAQAHELSQAGKWKFVWSVNKVQAPDQWLLGQFDLDPGNYDIVFTAYDDGRATMDDTVLLPGACKDQGCESGEFACNTSGRFNCLPEGVRCNTVVDCDDAEDEKDCPAAPYMCDFENGLLCGLRQDSYDSYKAEWGLLNTSRAGIDDVTFADSTGHMFQIITERLLTTDTVRMYQDLYLGGQEHCLAFSYWSTSTARMEILFQPEGSTDSSLVWSIENRQTEGWSKTQASLPAGVKGQLKYQVIGRALNYSVLHPMVAIDDLTITAGPCPQFECDPGRTKCSSEAFCLADGQVCDRRVDCYGGEDENTCVCTDKEFKCTNGPCIPLESTCDTIMDCPDGSDEGTVCDNLRSASCDFENKFMCGYTHNGTSEERAYVWSREKGGPVNVGTGPMKDHTFGNTSGYYAFANGENGHPNDYVALESPPFASPGNEILVFYYHAYSMFSQFMPTGTLALLTRNHETGTDSVPWSVQSDGNSTWRSACVELPKGDRLTVAFVAMRERHQRADMAVDDVAVRQITCDQFYLESRLQTGAATQTPPPPEPPATGCADNQFECRSGLCIDKTQTCDDIQDCPDGSDEFPSITPAFNMEENPHEVVLKADKKSKRRSTLRKRISATSTSEAPPLTPDTPHPVSPSDLARHVLRVSLFDRLESVFEDEKLKQSSKEPPSLTPPPQTPGTVPSADVTGYRRKLRTRRVVCWVAAITIVVVLAVALGALFLKVAYRRLEEATTVDVQKRDSPVRPDCIPLDFEPCKNQGYTHYSLREGFNDSASAADYFDSLIGDVLTSGCTSDLTFFCTFAFLPCPRMSGATFPCFESHLDPRITSRSICTETEYACTSGECVPMTQRCDGRPHCKDHSDERNCIYSSPTVRVDVAGQLYQVCSDGFSECGESTYYPGHRVKRIVGGYDAVLGEVPWQASIQEAGKYHFCGGSLIHPSFILTAAHCVDDHTRFGRARELAAVLGVTKWNDDRREKLRIRRVIVHPGWTGSLAEGNDLALIELEERAHYSDVIQPVCLRQKDDVFSNTSPCYASGWGVTDPKRLDAQEMSATLQMVELPLWDNKECNSPHAWAGHMGPTELCAGYREGSKTPCVGDSGGPLFCLAVDNRWRLVGVASYIKPGCTVTGPPTVFTNVSLYTEWIAENTKCKFRCKNERCLYDANLVCNKRDDCGDNSDEEPDPYLCGYHSNWFWASESQIFNKYPLFDHSVGRYPGMFFFAIHHGARIRTPRFELTSPHCFRFRYYVRGRMRNGPTVELRKHGYTETVWKRENFEGRDQWLLGQFDLETGTYRIMFTTTKSVEVSLDDTMVLPGTCKDRGCAAGEFACTTDGQFNCLPQSVRCNIVADCDNAEDERNCDAATYTCNFDNGLLCGLIQDYDDSPRAEWQLLNTSRAGFVDVTSSDDSGHLLKLDTKYLLRNSNVRMRQVLYLGGHEHCLAFSYWSTSTARMEIDIRRDGADSRDIVWFIENRQTEGWKKTQASLPAAVEGQLTYTVIGRPLNKSVLHPMVAIDDLTITAGPCPQFECQPGWTKCSSEAFCIADGQVCDRRVDCNGGEDENTCVCTDEEFKCSNGPCIPRHRTCDTVLDCPDGSDEDRLCGDKRSVACDFEDKFMCGYTHNASHVDDDAYVWSREVGGPINFGTGPNDDHTFRNGTGHYAFANRENGSPGDSVSLQSPFFSSNGDESLAFFYHAFSTHMATGNLALIVRNHETGSEIVPWTTKVYGIFAWKPACVQLPKGRELTVTFVATRGEIPTADIALDDVMLLKISCQDFLKGTDGSDVQTPPPPVTPDT</sequence>
<dbReference type="Gene3D" id="4.10.400.10">
    <property type="entry name" value="Low-density Lipoprotein Receptor"/>
    <property type="match status" value="10"/>
</dbReference>
<feature type="disulfide bond" evidence="8">
    <location>
        <begin position="94"/>
        <end position="109"/>
    </location>
</feature>
<feature type="disulfide bond" evidence="8">
    <location>
        <begin position="846"/>
        <end position="861"/>
    </location>
</feature>
<feature type="disulfide bond" evidence="8">
    <location>
        <begin position="2117"/>
        <end position="2135"/>
    </location>
</feature>
<feature type="domain" description="MAM" evidence="12">
    <location>
        <begin position="473"/>
        <end position="618"/>
    </location>
</feature>
<evidence type="ECO:0000256" key="6">
    <source>
        <dbReference type="ARBA" id="ARBA00023157"/>
    </source>
</evidence>
<feature type="compositionally biased region" description="Pro residues" evidence="10">
    <location>
        <begin position="1175"/>
        <end position="1184"/>
    </location>
</feature>
<feature type="disulfide bond" evidence="8">
    <location>
        <begin position="643"/>
        <end position="658"/>
    </location>
</feature>
<dbReference type="InterPro" id="IPR036055">
    <property type="entry name" value="LDL_receptor-like_sf"/>
</dbReference>
<evidence type="ECO:0000256" key="10">
    <source>
        <dbReference type="SAM" id="MobiDB-lite"/>
    </source>
</evidence>
<keyword evidence="5 9" id="KW-0720">Serine protease</keyword>
<dbReference type="PROSITE" id="PS50060">
    <property type="entry name" value="MAM_2"/>
    <property type="match status" value="6"/>
</dbReference>
<name>A0ABD0LTR2_9CAEN</name>
<keyword evidence="2" id="KW-0732">Signal</keyword>
<dbReference type="EMBL" id="JACVVK020000023">
    <property type="protein sequence ID" value="KAK7502915.1"/>
    <property type="molecule type" value="Genomic_DNA"/>
</dbReference>
<feature type="region of interest" description="Disordered" evidence="10">
    <location>
        <begin position="1136"/>
        <end position="1187"/>
    </location>
</feature>
<keyword evidence="7" id="KW-0325">Glycoprotein</keyword>
<feature type="disulfide bond" evidence="8">
    <location>
        <begin position="870"/>
        <end position="888"/>
    </location>
</feature>
<feature type="disulfide bond" evidence="8">
    <location>
        <begin position="1890"/>
        <end position="1905"/>
    </location>
</feature>
<evidence type="ECO:0000256" key="9">
    <source>
        <dbReference type="RuleBase" id="RU363034"/>
    </source>
</evidence>
<feature type="disulfide bond" evidence="8">
    <location>
        <begin position="1106"/>
        <end position="1124"/>
    </location>
</feature>
<feature type="disulfide bond" evidence="8">
    <location>
        <begin position="8"/>
        <end position="26"/>
    </location>
</feature>
<dbReference type="Pfam" id="PF00057">
    <property type="entry name" value="Ldl_recept_a"/>
    <property type="match status" value="7"/>
</dbReference>
<feature type="domain" description="MAM" evidence="12">
    <location>
        <begin position="1722"/>
        <end position="1865"/>
    </location>
</feature>
<feature type="disulfide bond" evidence="8">
    <location>
        <begin position="2093"/>
        <end position="2108"/>
    </location>
</feature>
<feature type="transmembrane region" description="Helical" evidence="11">
    <location>
        <begin position="987"/>
        <end position="1007"/>
    </location>
</feature>
<evidence type="ECO:0000256" key="8">
    <source>
        <dbReference type="PROSITE-ProRule" id="PRU00124"/>
    </source>
</evidence>
<feature type="disulfide bond" evidence="8">
    <location>
        <begin position="20"/>
        <end position="35"/>
    </location>
</feature>
<dbReference type="PANTHER" id="PTHR24252:SF7">
    <property type="entry name" value="HYALIN"/>
    <property type="match status" value="1"/>
</dbReference>
<dbReference type="FunFam" id="2.40.10.10:FF:000003">
    <property type="entry name" value="Transmembrane serine protease 3"/>
    <property type="match status" value="1"/>
</dbReference>
<keyword evidence="1 9" id="KW-0645">Protease</keyword>
<dbReference type="SMART" id="SM00020">
    <property type="entry name" value="Tryp_SPc"/>
    <property type="match status" value="2"/>
</dbReference>
<feature type="region of interest" description="Disordered" evidence="10">
    <location>
        <begin position="1209"/>
        <end position="1235"/>
    </location>
</feature>
<evidence type="ECO:0000256" key="2">
    <source>
        <dbReference type="ARBA" id="ARBA00022729"/>
    </source>
</evidence>
<feature type="disulfide bond" evidence="8">
    <location>
        <begin position="1380"/>
        <end position="1392"/>
    </location>
</feature>
<feature type="domain" description="MAM" evidence="12">
    <location>
        <begin position="2151"/>
        <end position="2318"/>
    </location>
</feature>
<dbReference type="InterPro" id="IPR018114">
    <property type="entry name" value="TRYPSIN_HIS"/>
</dbReference>
<gene>
    <name evidence="14" type="ORF">BaRGS_00005864</name>
</gene>
<evidence type="ECO:0000256" key="1">
    <source>
        <dbReference type="ARBA" id="ARBA00022670"/>
    </source>
</evidence>
<feature type="disulfide bond" evidence="8">
    <location>
        <begin position="38"/>
        <end position="50"/>
    </location>
</feature>
<dbReference type="PRINTS" id="PR00261">
    <property type="entry name" value="LDLRECEPTOR"/>
</dbReference>
<dbReference type="InterPro" id="IPR001254">
    <property type="entry name" value="Trypsin_dom"/>
</dbReference>
<evidence type="ECO:0000256" key="4">
    <source>
        <dbReference type="ARBA" id="ARBA00022801"/>
    </source>
</evidence>
<keyword evidence="11" id="KW-1133">Transmembrane helix</keyword>
<feature type="non-terminal residue" evidence="14">
    <location>
        <position position="2339"/>
    </location>
</feature>
<dbReference type="PROSITE" id="PS00134">
    <property type="entry name" value="TRYPSIN_HIS"/>
    <property type="match status" value="2"/>
</dbReference>
<dbReference type="SMART" id="SM00137">
    <property type="entry name" value="MAM"/>
    <property type="match status" value="6"/>
</dbReference>
<feature type="domain" description="Peptidase S1" evidence="13">
    <location>
        <begin position="210"/>
        <end position="435"/>
    </location>
</feature>
<dbReference type="CDD" id="cd00112">
    <property type="entry name" value="LDLa"/>
    <property type="match status" value="13"/>
</dbReference>
<evidence type="ECO:0000313" key="15">
    <source>
        <dbReference type="Proteomes" id="UP001519460"/>
    </source>
</evidence>
<feature type="disulfide bond" evidence="8">
    <location>
        <begin position="75"/>
        <end position="87"/>
    </location>
</feature>
<feature type="domain" description="Peptidase S1" evidence="13">
    <location>
        <begin position="1454"/>
        <end position="1696"/>
    </location>
</feature>
<protein>
    <submittedName>
        <fullName evidence="14">Uncharacterized protein</fullName>
    </submittedName>
</protein>
<dbReference type="InterPro" id="IPR009003">
    <property type="entry name" value="Peptidase_S1_PA"/>
</dbReference>
<feature type="disulfide bond" evidence="8">
    <location>
        <begin position="1"/>
        <end position="13"/>
    </location>
</feature>
<dbReference type="InterPro" id="IPR036772">
    <property type="entry name" value="SRCR-like_dom_sf"/>
</dbReference>
<dbReference type="CDD" id="cd06263">
    <property type="entry name" value="MAM"/>
    <property type="match status" value="2"/>
</dbReference>
<keyword evidence="6 8" id="KW-1015">Disulfide bond</keyword>
<accession>A0ABD0LTR2</accession>
<comment type="caution">
    <text evidence="8">Lacks conserved residue(s) required for the propagation of feature annotation.</text>
</comment>
<feature type="disulfide bond" evidence="8">
    <location>
        <begin position="1099"/>
        <end position="1111"/>
    </location>
</feature>
<dbReference type="SUPFAM" id="SSF57424">
    <property type="entry name" value="LDL receptor-like module"/>
    <property type="match status" value="12"/>
</dbReference>
<dbReference type="InterPro" id="IPR000998">
    <property type="entry name" value="MAM_dom"/>
</dbReference>
<evidence type="ECO:0000259" key="12">
    <source>
        <dbReference type="PROSITE" id="PS50060"/>
    </source>
</evidence>
<dbReference type="FunFam" id="2.40.10.10:FF:000004">
    <property type="entry name" value="Tryptase gamma 1"/>
    <property type="match status" value="1"/>
</dbReference>
<keyword evidence="15" id="KW-1185">Reference proteome</keyword>
<reference evidence="14 15" key="1">
    <citation type="journal article" date="2023" name="Sci. Data">
        <title>Genome assembly of the Korean intertidal mud-creeper Batillaria attramentaria.</title>
        <authorList>
            <person name="Patra A.K."/>
            <person name="Ho P.T."/>
            <person name="Jun S."/>
            <person name="Lee S.J."/>
            <person name="Kim Y."/>
            <person name="Won Y.J."/>
        </authorList>
    </citation>
    <scope>NUCLEOTIDE SEQUENCE [LARGE SCALE GENOMIC DNA]</scope>
    <source>
        <strain evidence="14">Wonlab-2016</strain>
    </source>
</reference>
<feature type="disulfide bond" evidence="8">
    <location>
        <begin position="57"/>
        <end position="72"/>
    </location>
</feature>
<feature type="domain" description="MAM" evidence="12">
    <location>
        <begin position="1910"/>
        <end position="2070"/>
    </location>
</feature>
<dbReference type="PROSITE" id="PS50240">
    <property type="entry name" value="TRYPSIN_DOM"/>
    <property type="match status" value="2"/>
</dbReference>
<feature type="domain" description="MAM" evidence="12">
    <location>
        <begin position="904"/>
        <end position="1073"/>
    </location>
</feature>
<dbReference type="PROSITE" id="PS01209">
    <property type="entry name" value="LDLRA_1"/>
    <property type="match status" value="7"/>
</dbReference>
<evidence type="ECO:0000256" key="7">
    <source>
        <dbReference type="ARBA" id="ARBA00023180"/>
    </source>
</evidence>
<organism evidence="14 15">
    <name type="scientific">Batillaria attramentaria</name>
    <dbReference type="NCBI Taxonomy" id="370345"/>
    <lineage>
        <taxon>Eukaryota</taxon>
        <taxon>Metazoa</taxon>
        <taxon>Spiralia</taxon>
        <taxon>Lophotrochozoa</taxon>
        <taxon>Mollusca</taxon>
        <taxon>Gastropoda</taxon>
        <taxon>Caenogastropoda</taxon>
        <taxon>Sorbeoconcha</taxon>
        <taxon>Cerithioidea</taxon>
        <taxon>Batillariidae</taxon>
        <taxon>Batillaria</taxon>
    </lineage>
</organism>
<feature type="disulfide bond" evidence="8">
    <location>
        <begin position="2110"/>
        <end position="2122"/>
    </location>
</feature>
<feature type="disulfide bond" evidence="8">
    <location>
        <begin position="1387"/>
        <end position="1405"/>
    </location>
</feature>
<evidence type="ECO:0000256" key="11">
    <source>
        <dbReference type="SAM" id="Phobius"/>
    </source>
</evidence>
<dbReference type="PANTHER" id="PTHR24252">
    <property type="entry name" value="ACROSIN-RELATED"/>
    <property type="match status" value="1"/>
</dbReference>
<dbReference type="SMART" id="SM00192">
    <property type="entry name" value="LDLa"/>
    <property type="match status" value="13"/>
</dbReference>
<keyword evidence="11" id="KW-0812">Transmembrane</keyword>
<dbReference type="Gene3D" id="2.40.10.10">
    <property type="entry name" value="Trypsin-like serine proteases"/>
    <property type="match status" value="2"/>
</dbReference>
<dbReference type="CDD" id="cd00190">
    <property type="entry name" value="Tryp_SPc"/>
    <property type="match status" value="2"/>
</dbReference>
<dbReference type="InterPro" id="IPR033116">
    <property type="entry name" value="TRYPSIN_SER"/>
</dbReference>
<keyword evidence="11" id="KW-0472">Membrane</keyword>
<dbReference type="SUPFAM" id="SSF50494">
    <property type="entry name" value="Trypsin-like serine proteases"/>
    <property type="match status" value="2"/>
</dbReference>
<feature type="disulfide bond" evidence="8">
    <location>
        <begin position="1399"/>
        <end position="1414"/>
    </location>
</feature>
<feature type="disulfide bond" evidence="8">
    <location>
        <begin position="45"/>
        <end position="63"/>
    </location>
</feature>
<dbReference type="PROSITE" id="PS50068">
    <property type="entry name" value="LDLRA_2"/>
    <property type="match status" value="13"/>
</dbReference>
<feature type="non-terminal residue" evidence="14">
    <location>
        <position position="1"/>
    </location>
</feature>
<feature type="disulfide bond" evidence="8">
    <location>
        <begin position="863"/>
        <end position="875"/>
    </location>
</feature>
<evidence type="ECO:0000313" key="14">
    <source>
        <dbReference type="EMBL" id="KAK7502915.1"/>
    </source>
</evidence>
<dbReference type="InterPro" id="IPR043504">
    <property type="entry name" value="Peptidase_S1_PA_chymotrypsin"/>
</dbReference>